<gene>
    <name evidence="2" type="ORF">ACFOW3_13215</name>
</gene>
<name>A0ABV8DAP5_9BURK</name>
<proteinExistence type="predicted"/>
<dbReference type="Proteomes" id="UP001595693">
    <property type="component" value="Unassembled WGS sequence"/>
</dbReference>
<comment type="caution">
    <text evidence="2">The sequence shown here is derived from an EMBL/GenBank/DDBJ whole genome shotgun (WGS) entry which is preliminary data.</text>
</comment>
<evidence type="ECO:0000256" key="1">
    <source>
        <dbReference type="SAM" id="MobiDB-lite"/>
    </source>
</evidence>
<dbReference type="InterPro" id="IPR021783">
    <property type="entry name" value="DUF3348"/>
</dbReference>
<protein>
    <submittedName>
        <fullName evidence="2">DUF3348 family protein</fullName>
    </submittedName>
</protein>
<feature type="compositionally biased region" description="Low complexity" evidence="1">
    <location>
        <begin position="260"/>
        <end position="276"/>
    </location>
</feature>
<accession>A0ABV8DAP5</accession>
<keyword evidence="3" id="KW-1185">Reference proteome</keyword>
<feature type="region of interest" description="Disordered" evidence="1">
    <location>
        <begin position="248"/>
        <end position="276"/>
    </location>
</feature>
<organism evidence="2 3">
    <name type="scientific">Acidovorax facilis</name>
    <dbReference type="NCBI Taxonomy" id="12917"/>
    <lineage>
        <taxon>Bacteria</taxon>
        <taxon>Pseudomonadati</taxon>
        <taxon>Pseudomonadota</taxon>
        <taxon>Betaproteobacteria</taxon>
        <taxon>Burkholderiales</taxon>
        <taxon>Comamonadaceae</taxon>
        <taxon>Acidovorax</taxon>
    </lineage>
</organism>
<evidence type="ECO:0000313" key="2">
    <source>
        <dbReference type="EMBL" id="MFC3935576.1"/>
    </source>
</evidence>
<dbReference type="RefSeq" id="WP_055402951.1">
    <property type="nucleotide sequence ID" value="NZ_JAMXAX010000209.1"/>
</dbReference>
<dbReference type="Pfam" id="PF11828">
    <property type="entry name" value="DUF3348"/>
    <property type="match status" value="1"/>
</dbReference>
<evidence type="ECO:0000313" key="3">
    <source>
        <dbReference type="Proteomes" id="UP001595693"/>
    </source>
</evidence>
<dbReference type="EMBL" id="JBHSAJ010000037">
    <property type="protein sequence ID" value="MFC3935576.1"/>
    <property type="molecule type" value="Genomic_DNA"/>
</dbReference>
<sequence>MYQPHRLNSSRLVLLLQQWTQPHGGSARQDVAEQLSQWLSTVDAVKLSRALHALESSQTPAVTTLGRGTVDVRALQASLQSTRAELTDLVTAKAAPAKPVRERADNTPVDGPDPEAGADFAVHAARYLALQKQMDARLAALRALIRQSLSMGPEGLRRLALLDAVMDQMLGAREQRLWASLPGHLERRMAHLRAAHQQQLEAAGRDDEPQRWALPGGWLFAFEQDLRALLLAELQVRLEPLAGLLEAAQSHDSHRRTTHRPPTTTKTPEPVTGMIE</sequence>
<reference evidence="3" key="1">
    <citation type="journal article" date="2019" name="Int. J. Syst. Evol. Microbiol.">
        <title>The Global Catalogue of Microorganisms (GCM) 10K type strain sequencing project: providing services to taxonomists for standard genome sequencing and annotation.</title>
        <authorList>
            <consortium name="The Broad Institute Genomics Platform"/>
            <consortium name="The Broad Institute Genome Sequencing Center for Infectious Disease"/>
            <person name="Wu L."/>
            <person name="Ma J."/>
        </authorList>
    </citation>
    <scope>NUCLEOTIDE SEQUENCE [LARGE SCALE GENOMIC DNA]</scope>
    <source>
        <strain evidence="3">CCUG 2113</strain>
    </source>
</reference>